<dbReference type="EMBL" id="QURH01000267">
    <property type="protein sequence ID" value="RFU40684.1"/>
    <property type="molecule type" value="Genomic_DNA"/>
</dbReference>
<keyword evidence="2" id="KW-1185">Reference proteome</keyword>
<accession>A0A372JLG5</accession>
<reference evidence="1 2" key="1">
    <citation type="submission" date="2018-08" db="EMBL/GenBank/DDBJ databases">
        <title>Actinomadura jelena sp. nov., a novel Actinomycete isolated from soil in Chad.</title>
        <authorList>
            <person name="Shi L."/>
        </authorList>
    </citation>
    <scope>NUCLEOTIDE SEQUENCE [LARGE SCALE GENOMIC DNA]</scope>
    <source>
        <strain evidence="1 2">NEAU-G17</strain>
    </source>
</reference>
<comment type="caution">
    <text evidence="1">The sequence shown here is derived from an EMBL/GenBank/DDBJ whole genome shotgun (WGS) entry which is preliminary data.</text>
</comment>
<dbReference type="AlphaFoldDB" id="A0A372JLG5"/>
<gene>
    <name evidence="1" type="ORF">DZF91_15860</name>
</gene>
<evidence type="ECO:0000313" key="1">
    <source>
        <dbReference type="EMBL" id="RFU40684.1"/>
    </source>
</evidence>
<name>A0A372JLG5_9ACTN</name>
<evidence type="ECO:0000313" key="2">
    <source>
        <dbReference type="Proteomes" id="UP000261811"/>
    </source>
</evidence>
<protein>
    <recommendedName>
        <fullName evidence="3">DUF11 domain-containing protein</fullName>
    </recommendedName>
</protein>
<sequence>MVPRPVRGGGVLDYTLTLRDAGTRAAELRLPDAVDVIGTSDPGCTEVARGGAASGSGRVVRCSFSGGSRPRSVHILGIVRPGASGVLRATARLAGRSERVARDGTAEVGVPVTPGTDVAVRLVTPRKGRPGNVVPVRATVTDRGPRPARRVTLSVGAQGAVVVRMAGAHCRVLRRARPGWYIRCLLGRLRPGHARTVTAYLRRGRGRATLAASAGHDLGDTGPADDAAAVTLR</sequence>
<dbReference type="Proteomes" id="UP000261811">
    <property type="component" value="Unassembled WGS sequence"/>
</dbReference>
<evidence type="ECO:0008006" key="3">
    <source>
        <dbReference type="Google" id="ProtNLM"/>
    </source>
</evidence>
<proteinExistence type="predicted"/>
<organism evidence="1 2">
    <name type="scientific">Actinomadura logoneensis</name>
    <dbReference type="NCBI Taxonomy" id="2293572"/>
    <lineage>
        <taxon>Bacteria</taxon>
        <taxon>Bacillati</taxon>
        <taxon>Actinomycetota</taxon>
        <taxon>Actinomycetes</taxon>
        <taxon>Streptosporangiales</taxon>
        <taxon>Thermomonosporaceae</taxon>
        <taxon>Actinomadura</taxon>
    </lineage>
</organism>